<keyword evidence="7" id="KW-0539">Nucleus</keyword>
<evidence type="ECO:0000256" key="1">
    <source>
        <dbReference type="ARBA" id="ARBA00004123"/>
    </source>
</evidence>
<dbReference type="PANTHER" id="PTHR31713">
    <property type="entry name" value="OS02G0177800 PROTEIN"/>
    <property type="match status" value="1"/>
</dbReference>
<keyword evidence="13" id="KW-1185">Reference proteome</keyword>
<evidence type="ECO:0000259" key="10">
    <source>
        <dbReference type="Pfam" id="PF20451"/>
    </source>
</evidence>
<accession>A0ABC8SMF4</accession>
<evidence type="ECO:0000256" key="3">
    <source>
        <dbReference type="ARBA" id="ARBA00023015"/>
    </source>
</evidence>
<evidence type="ECO:0000256" key="4">
    <source>
        <dbReference type="ARBA" id="ARBA00023125"/>
    </source>
</evidence>
<organism evidence="12 13">
    <name type="scientific">Ilex paraguariensis</name>
    <name type="common">yerba mate</name>
    <dbReference type="NCBI Taxonomy" id="185542"/>
    <lineage>
        <taxon>Eukaryota</taxon>
        <taxon>Viridiplantae</taxon>
        <taxon>Streptophyta</taxon>
        <taxon>Embryophyta</taxon>
        <taxon>Tracheophyta</taxon>
        <taxon>Spermatophyta</taxon>
        <taxon>Magnoliopsida</taxon>
        <taxon>eudicotyledons</taxon>
        <taxon>Gunneridae</taxon>
        <taxon>Pentapetalae</taxon>
        <taxon>asterids</taxon>
        <taxon>campanulids</taxon>
        <taxon>Aquifoliales</taxon>
        <taxon>Aquifoliaceae</taxon>
        <taxon>Ilex</taxon>
    </lineage>
</organism>
<evidence type="ECO:0000256" key="5">
    <source>
        <dbReference type="ARBA" id="ARBA00023159"/>
    </source>
</evidence>
<feature type="domain" description="Calmodulin binding protein central" evidence="10">
    <location>
        <begin position="258"/>
        <end position="321"/>
    </location>
</feature>
<evidence type="ECO:0000256" key="2">
    <source>
        <dbReference type="ARBA" id="ARBA00007214"/>
    </source>
</evidence>
<evidence type="ECO:0000259" key="9">
    <source>
        <dbReference type="Pfam" id="PF07887"/>
    </source>
</evidence>
<feature type="domain" description="Calmodulin binding protein-like N-terminal" evidence="9">
    <location>
        <begin position="97"/>
        <end position="243"/>
    </location>
</feature>
<keyword evidence="5" id="KW-0010">Activator</keyword>
<evidence type="ECO:0000256" key="7">
    <source>
        <dbReference type="ARBA" id="ARBA00023242"/>
    </source>
</evidence>
<feature type="domain" description="Calmodulin binding protein C-terminal" evidence="11">
    <location>
        <begin position="326"/>
        <end position="396"/>
    </location>
</feature>
<keyword evidence="4" id="KW-0238">DNA-binding</keyword>
<evidence type="ECO:0000256" key="8">
    <source>
        <dbReference type="SAM" id="MobiDB-lite"/>
    </source>
</evidence>
<dbReference type="PANTHER" id="PTHR31713:SF14">
    <property type="entry name" value="CALMODULIN-BINDING PROTEIN 60 A"/>
    <property type="match status" value="1"/>
</dbReference>
<dbReference type="InterPro" id="IPR046831">
    <property type="entry name" value="Calmodulin_bind_N"/>
</dbReference>
<dbReference type="AlphaFoldDB" id="A0ABC8SMF4"/>
<dbReference type="InterPro" id="IPR046829">
    <property type="entry name" value="Calmod_bind_C"/>
</dbReference>
<dbReference type="GO" id="GO:0003677">
    <property type="term" value="F:DNA binding"/>
    <property type="evidence" value="ECO:0007669"/>
    <property type="project" value="UniProtKB-KW"/>
</dbReference>
<protein>
    <submittedName>
        <fullName evidence="12">Uncharacterized protein</fullName>
    </submittedName>
</protein>
<dbReference type="GO" id="GO:0005634">
    <property type="term" value="C:nucleus"/>
    <property type="evidence" value="ECO:0007669"/>
    <property type="project" value="UniProtKB-SubCell"/>
</dbReference>
<comment type="similarity">
    <text evidence="2">Belongs to the plant ACBP60 protein family.</text>
</comment>
<sequence length="468" mass="52328">MQLNRQLEDGNNFGSEENSGSDDELMNRRIKRKLEEMIEPIAERVIERIAERVIVPIAENLYRRVVNEAIELAPEKILTSINQNPERAINTSEPRILKLQFPNKVGLPVFTGEEIKGEGGNSITIELIDDLTGQVVNSGPEAFSKVEIVPLMGDFDGDERDNWTHEEFNDKIFRENEGRNSLLVGSVDLKLHEGIGRVGAIKFKHGAHWMKIQKFRLGARVVDRVTGTRVKEAKTESFLIKDRRNKLYKKPHSPSLLGEVWQLEKIGRYGAFHKRLIEEKVYTVKDFLTLLFLDPTRLRNILGTGMSAKMWKVTVDHARTCEIDTRCYLYCPSGSQHKAGVVFNAVGQLMGILSDCQYIATDKLSETEKACSACRKIADAHNSVISAFRNFEDVVSFDDEASLTDGLLPMSNGLYPSNSAIPGSSDGNKDLASEKVGKSDCMQLSASSPDIMPSIYSIGVLAWMIMGC</sequence>
<name>A0ABC8SMF4_9AQUA</name>
<dbReference type="Proteomes" id="UP001642360">
    <property type="component" value="Unassembled WGS sequence"/>
</dbReference>
<dbReference type="Pfam" id="PF20451">
    <property type="entry name" value="Calmod_bind_M"/>
    <property type="match status" value="1"/>
</dbReference>
<dbReference type="InterPro" id="IPR012416">
    <property type="entry name" value="CBP60"/>
</dbReference>
<evidence type="ECO:0000259" key="11">
    <source>
        <dbReference type="Pfam" id="PF20452"/>
    </source>
</evidence>
<proteinExistence type="inferred from homology"/>
<evidence type="ECO:0000256" key="6">
    <source>
        <dbReference type="ARBA" id="ARBA00023163"/>
    </source>
</evidence>
<keyword evidence="6" id="KW-0804">Transcription</keyword>
<comment type="caution">
    <text evidence="12">The sequence shown here is derived from an EMBL/GenBank/DDBJ whole genome shotgun (WGS) entry which is preliminary data.</text>
</comment>
<dbReference type="InterPro" id="IPR046830">
    <property type="entry name" value="Calmod_bind_M"/>
</dbReference>
<dbReference type="Pfam" id="PF07887">
    <property type="entry name" value="Calmodulin_bind"/>
    <property type="match status" value="1"/>
</dbReference>
<reference evidence="12 13" key="1">
    <citation type="submission" date="2024-02" db="EMBL/GenBank/DDBJ databases">
        <authorList>
            <person name="Vignale AGUSTIN F."/>
            <person name="Sosa J E."/>
            <person name="Modenutti C."/>
        </authorList>
    </citation>
    <scope>NUCLEOTIDE SEQUENCE [LARGE SCALE GENOMIC DNA]</scope>
</reference>
<evidence type="ECO:0000313" key="12">
    <source>
        <dbReference type="EMBL" id="CAK9158377.1"/>
    </source>
</evidence>
<feature type="region of interest" description="Disordered" evidence="8">
    <location>
        <begin position="1"/>
        <end position="24"/>
    </location>
</feature>
<keyword evidence="3" id="KW-0805">Transcription regulation</keyword>
<comment type="subcellular location">
    <subcellularLocation>
        <location evidence="1">Nucleus</location>
    </subcellularLocation>
</comment>
<evidence type="ECO:0000313" key="13">
    <source>
        <dbReference type="Proteomes" id="UP001642360"/>
    </source>
</evidence>
<gene>
    <name evidence="12" type="ORF">ILEXP_LOCUS27003</name>
</gene>
<dbReference type="Pfam" id="PF20452">
    <property type="entry name" value="Calmod_bind_C"/>
    <property type="match status" value="1"/>
</dbReference>
<dbReference type="EMBL" id="CAUOFW020003168">
    <property type="protein sequence ID" value="CAK9158377.1"/>
    <property type="molecule type" value="Genomic_DNA"/>
</dbReference>